<keyword evidence="2" id="KW-1185">Reference proteome</keyword>
<proteinExistence type="predicted"/>
<organism evidence="1 2">
    <name type="scientific">Anopheles albimanus</name>
    <name type="common">New world malaria mosquito</name>
    <dbReference type="NCBI Taxonomy" id="7167"/>
    <lineage>
        <taxon>Eukaryota</taxon>
        <taxon>Metazoa</taxon>
        <taxon>Ecdysozoa</taxon>
        <taxon>Arthropoda</taxon>
        <taxon>Hexapoda</taxon>
        <taxon>Insecta</taxon>
        <taxon>Pterygota</taxon>
        <taxon>Neoptera</taxon>
        <taxon>Endopterygota</taxon>
        <taxon>Diptera</taxon>
        <taxon>Nematocera</taxon>
        <taxon>Culicoidea</taxon>
        <taxon>Culicidae</taxon>
        <taxon>Anophelinae</taxon>
        <taxon>Anopheles</taxon>
    </lineage>
</organism>
<dbReference type="VEuPathDB" id="VectorBase:AALB015007"/>
<dbReference type="EnsemblMetazoa" id="AALB015007-RA">
    <property type="protein sequence ID" value="AALB015007-PA"/>
    <property type="gene ID" value="AALB015007"/>
</dbReference>
<dbReference type="Proteomes" id="UP000069272">
    <property type="component" value="Chromosome 3R"/>
</dbReference>
<name>A0A182FZJ2_ANOAL</name>
<reference evidence="1" key="2">
    <citation type="submission" date="2022-08" db="UniProtKB">
        <authorList>
            <consortium name="EnsemblMetazoa"/>
        </authorList>
    </citation>
    <scope>IDENTIFICATION</scope>
    <source>
        <strain evidence="1">STECLA/ALBI9_A</strain>
    </source>
</reference>
<reference evidence="1 2" key="1">
    <citation type="journal article" date="2017" name="G3 (Bethesda)">
        <title>The Physical Genome Mapping of Anopheles albimanus Corrected Scaffold Misassemblies and Identified Interarm Rearrangements in Genus Anopheles.</title>
        <authorList>
            <person name="Artemov G.N."/>
            <person name="Peery A.N."/>
            <person name="Jiang X."/>
            <person name="Tu Z."/>
            <person name="Stegniy V.N."/>
            <person name="Sharakhova M.V."/>
            <person name="Sharakhov I.V."/>
        </authorList>
    </citation>
    <scope>NUCLEOTIDE SEQUENCE [LARGE SCALE GENOMIC DNA]</scope>
    <source>
        <strain evidence="1 2">ALBI9_A</strain>
    </source>
</reference>
<sequence length="75" mass="8285">ETGSCSRCCASTCEPIISSCYQSCVITIVKLVVFVVLVFLAYKIVLYYLSPQEGAGKSMSGFIKYLLNEFNILQT</sequence>
<evidence type="ECO:0000313" key="2">
    <source>
        <dbReference type="Proteomes" id="UP000069272"/>
    </source>
</evidence>
<dbReference type="AlphaFoldDB" id="A0A182FZJ2"/>
<protein>
    <submittedName>
        <fullName evidence="1">Uncharacterized protein</fullName>
    </submittedName>
</protein>
<accession>A0A182FZJ2</accession>
<evidence type="ECO:0000313" key="1">
    <source>
        <dbReference type="EnsemblMetazoa" id="AALB015007-PA"/>
    </source>
</evidence>